<dbReference type="EMBL" id="GISG01267385">
    <property type="protein sequence ID" value="MBA4675487.1"/>
    <property type="molecule type" value="Transcribed_RNA"/>
</dbReference>
<dbReference type="SUPFAM" id="SSF49503">
    <property type="entry name" value="Cupredoxins"/>
    <property type="match status" value="1"/>
</dbReference>
<evidence type="ECO:0000313" key="4">
    <source>
        <dbReference type="EMBL" id="MBA4675487.1"/>
    </source>
</evidence>
<protein>
    <recommendedName>
        <fullName evidence="3">Phytocyanin domain-containing protein</fullName>
    </recommendedName>
</protein>
<proteinExistence type="predicted"/>
<keyword evidence="1" id="KW-0175">Coiled coil</keyword>
<accession>A0A7C9F086</accession>
<evidence type="ECO:0000256" key="1">
    <source>
        <dbReference type="SAM" id="Coils"/>
    </source>
</evidence>
<reference evidence="4" key="2">
    <citation type="submission" date="2020-07" db="EMBL/GenBank/DDBJ databases">
        <authorList>
            <person name="Vera ALvarez R."/>
            <person name="Arias-Moreno D.M."/>
            <person name="Jimenez-Jacinto V."/>
            <person name="Jimenez-Bremont J.F."/>
            <person name="Swaminathan K."/>
            <person name="Moose S.P."/>
            <person name="Guerrero-Gonzalez M.L."/>
            <person name="Marino-Ramirez L."/>
            <person name="Landsman D."/>
            <person name="Rodriguez-Kessler M."/>
            <person name="Delgado-Sanchez P."/>
        </authorList>
    </citation>
    <scope>NUCLEOTIDE SEQUENCE</scope>
    <source>
        <tissue evidence="4">Cladode</tissue>
    </source>
</reference>
<dbReference type="InterPro" id="IPR008972">
    <property type="entry name" value="Cupredoxin"/>
</dbReference>
<dbReference type="PROSITE" id="PS51485">
    <property type="entry name" value="PHYTOCYANIN"/>
    <property type="match status" value="1"/>
</dbReference>
<keyword evidence="2" id="KW-1133">Transmembrane helix</keyword>
<feature type="transmembrane region" description="Helical" evidence="2">
    <location>
        <begin position="60"/>
        <end position="78"/>
    </location>
</feature>
<dbReference type="GO" id="GO:0009055">
    <property type="term" value="F:electron transfer activity"/>
    <property type="evidence" value="ECO:0007669"/>
    <property type="project" value="InterPro"/>
</dbReference>
<evidence type="ECO:0000256" key="2">
    <source>
        <dbReference type="SAM" id="Phobius"/>
    </source>
</evidence>
<organism evidence="4">
    <name type="scientific">Opuntia streptacantha</name>
    <name type="common">Prickly pear cactus</name>
    <name type="synonym">Opuntia cardona</name>
    <dbReference type="NCBI Taxonomy" id="393608"/>
    <lineage>
        <taxon>Eukaryota</taxon>
        <taxon>Viridiplantae</taxon>
        <taxon>Streptophyta</taxon>
        <taxon>Embryophyta</taxon>
        <taxon>Tracheophyta</taxon>
        <taxon>Spermatophyta</taxon>
        <taxon>Magnoliopsida</taxon>
        <taxon>eudicotyledons</taxon>
        <taxon>Gunneridae</taxon>
        <taxon>Pentapetalae</taxon>
        <taxon>Caryophyllales</taxon>
        <taxon>Cactineae</taxon>
        <taxon>Cactaceae</taxon>
        <taxon>Opuntioideae</taxon>
        <taxon>Opuntia</taxon>
    </lineage>
</organism>
<reference evidence="4" key="1">
    <citation type="journal article" date="2013" name="J. Plant Res.">
        <title>Effect of fungi and light on seed germination of three Opuntia species from semiarid lands of central Mexico.</title>
        <authorList>
            <person name="Delgado-Sanchez P."/>
            <person name="Jimenez-Bremont J.F."/>
            <person name="Guerrero-Gonzalez Mde L."/>
            <person name="Flores J."/>
        </authorList>
    </citation>
    <scope>NUCLEOTIDE SEQUENCE</scope>
    <source>
        <tissue evidence="4">Cladode</tissue>
    </source>
</reference>
<dbReference type="Gene3D" id="2.60.40.420">
    <property type="entry name" value="Cupredoxins - blue copper proteins"/>
    <property type="match status" value="1"/>
</dbReference>
<name>A0A7C9F086_OPUST</name>
<feature type="domain" description="Phytocyanin" evidence="3">
    <location>
        <begin position="84"/>
        <end position="159"/>
    </location>
</feature>
<evidence type="ECO:0000259" key="3">
    <source>
        <dbReference type="PROSITE" id="PS51485"/>
    </source>
</evidence>
<feature type="coiled-coil region" evidence="1">
    <location>
        <begin position="38"/>
        <end position="65"/>
    </location>
</feature>
<keyword evidence="2" id="KW-0472">Membrane</keyword>
<dbReference type="InterPro" id="IPR003245">
    <property type="entry name" value="Phytocyanin_dom"/>
</dbReference>
<sequence length="159" mass="18317">MSKPSLKWWRASKFWCTWRSCLPSCTLSDWIYKRIATLIKGQRELENLEKEREREKMARGMIKNMVVVAAAVTMLILIESTAAETFIVGDDNGWSIPPSAGFYSSWAAKHTFVVNDTLGKYLDSTFFDLLVIPECMFHRSFSFCLLKSLCFIDHSHFVS</sequence>
<keyword evidence="2" id="KW-0812">Transmembrane</keyword>
<dbReference type="AlphaFoldDB" id="A0A7C9F086"/>